<dbReference type="Proteomes" id="UP000247702">
    <property type="component" value="Unassembled WGS sequence"/>
</dbReference>
<reference evidence="1 2" key="1">
    <citation type="submission" date="2017-11" db="EMBL/GenBank/DDBJ databases">
        <title>The genome of Rhizophagus clarus HR1 reveals common genetic basis of auxotrophy among arbuscular mycorrhizal fungi.</title>
        <authorList>
            <person name="Kobayashi Y."/>
        </authorList>
    </citation>
    <scope>NUCLEOTIDE SEQUENCE [LARGE SCALE GENOMIC DNA]</scope>
    <source>
        <strain evidence="1 2">HR1</strain>
    </source>
</reference>
<protein>
    <submittedName>
        <fullName evidence="1">Uncharacterized protein</fullName>
    </submittedName>
</protein>
<comment type="caution">
    <text evidence="1">The sequence shown here is derived from an EMBL/GenBank/DDBJ whole genome shotgun (WGS) entry which is preliminary data.</text>
</comment>
<sequence>ISEHAEKHNDDTYYGDAIAIQENMEFHAYEDIPLYPWLILTAFLEHIFGYTCQLIEDFTLLDFLMMNEKIIKNIEIKIKGSIKRPDSNDGYNIYFGSIKESLDPRLVLFPTEFEIGNTMKKISTAMHGILKTIGIDFSSHEYIQIIREYFNSIHFENEHSNEEGAETENFDEYTLKETRKFNPTLLQTSQNFVINTSDGSLNLEAALRIERMNAAEKSTSRTKGRLTRWTTACRKIFSITRLNPEDAQYAAGNFYFYVYNGKRIYVAEILAVFKKRGASYLRADSLDGLNANRIHAILYKQDISDPHKFQRILDPSRIQYALEEYSFCFINPLGNVELRSQTTSNFLGKYVILTAIQLQLYQKSVEEITNIELGILEVEALMKTKKK</sequence>
<accession>A0A2Z6RCF8</accession>
<evidence type="ECO:0000313" key="1">
    <source>
        <dbReference type="EMBL" id="GBB99650.1"/>
    </source>
</evidence>
<dbReference type="AlphaFoldDB" id="A0A2Z6RCF8"/>
<dbReference type="EMBL" id="BEXD01002885">
    <property type="protein sequence ID" value="GBB99650.1"/>
    <property type="molecule type" value="Genomic_DNA"/>
</dbReference>
<gene>
    <name evidence="1" type="ORF">RclHR1_35950001</name>
</gene>
<evidence type="ECO:0000313" key="2">
    <source>
        <dbReference type="Proteomes" id="UP000247702"/>
    </source>
</evidence>
<proteinExistence type="predicted"/>
<organism evidence="1 2">
    <name type="scientific">Rhizophagus clarus</name>
    <dbReference type="NCBI Taxonomy" id="94130"/>
    <lineage>
        <taxon>Eukaryota</taxon>
        <taxon>Fungi</taxon>
        <taxon>Fungi incertae sedis</taxon>
        <taxon>Mucoromycota</taxon>
        <taxon>Glomeromycotina</taxon>
        <taxon>Glomeromycetes</taxon>
        <taxon>Glomerales</taxon>
        <taxon>Glomeraceae</taxon>
        <taxon>Rhizophagus</taxon>
    </lineage>
</organism>
<name>A0A2Z6RCF8_9GLOM</name>
<feature type="non-terminal residue" evidence="1">
    <location>
        <position position="1"/>
    </location>
</feature>
<keyword evidence="2" id="KW-1185">Reference proteome</keyword>